<dbReference type="AlphaFoldDB" id="A0A0D8HD47"/>
<dbReference type="RefSeq" id="WP_052606968.1">
    <property type="nucleotide sequence ID" value="NZ_JXYS01000117.1"/>
</dbReference>
<proteinExistence type="predicted"/>
<accession>A0A0D8HD47</accession>
<evidence type="ECO:0000313" key="4">
    <source>
        <dbReference type="Proteomes" id="UP000032360"/>
    </source>
</evidence>
<feature type="compositionally biased region" description="Low complexity" evidence="1">
    <location>
        <begin position="41"/>
        <end position="55"/>
    </location>
</feature>
<keyword evidence="4" id="KW-1185">Reference proteome</keyword>
<dbReference type="EMBL" id="JXYS01000117">
    <property type="protein sequence ID" value="KJF15838.1"/>
    <property type="molecule type" value="Genomic_DNA"/>
</dbReference>
<sequence>MKIFKVSAALVLAGSLLAACGSANTALSTPTTHVGKAASVTKSNGTSASTTSSGTRRGLPGTYGTIASVNASLLEVQNPTTGQTTVTLSPSTVLTKTIAATASQVVQGVCISAIGTPTSSSTSSSTLIGRPVSARTVAISQPTNGKCTPAGGFGGLKRASRRGSASATLSNGSSSTKGFPGRANFATASGLVTSISNGIVEVNRVNRKTGATTSIAVTLTSSTTYTQLTTATTSDLVVGQCARAVGTMNSIGAVAATRILISAPAANGCVATGRFGFGGGAPGGNVG</sequence>
<dbReference type="STRING" id="1280514.AXFE_33210"/>
<feature type="chain" id="PRO_5038881671" description="DUF5666 domain-containing protein" evidence="2">
    <location>
        <begin position="19"/>
        <end position="287"/>
    </location>
</feature>
<evidence type="ECO:0008006" key="5">
    <source>
        <dbReference type="Google" id="ProtNLM"/>
    </source>
</evidence>
<feature type="signal peptide" evidence="2">
    <location>
        <begin position="1"/>
        <end position="18"/>
    </location>
</feature>
<evidence type="ECO:0000256" key="2">
    <source>
        <dbReference type="SAM" id="SignalP"/>
    </source>
</evidence>
<feature type="compositionally biased region" description="Low complexity" evidence="1">
    <location>
        <begin position="163"/>
        <end position="176"/>
    </location>
</feature>
<keyword evidence="2" id="KW-0732">Signal</keyword>
<reference evidence="3 4" key="1">
    <citation type="submission" date="2015-01" db="EMBL/GenBank/DDBJ databases">
        <title>Draft genome of the acidophilic iron oxidizer Acidithrix ferrooxidans strain Py-F3.</title>
        <authorList>
            <person name="Poehlein A."/>
            <person name="Eisen S."/>
            <person name="Schloemann M."/>
            <person name="Johnson B.D."/>
            <person name="Daniel R."/>
            <person name="Muehling M."/>
        </authorList>
    </citation>
    <scope>NUCLEOTIDE SEQUENCE [LARGE SCALE GENOMIC DNA]</scope>
    <source>
        <strain evidence="3 4">Py-F3</strain>
    </source>
</reference>
<dbReference type="Proteomes" id="UP000032360">
    <property type="component" value="Unassembled WGS sequence"/>
</dbReference>
<feature type="region of interest" description="Disordered" evidence="1">
    <location>
        <begin position="141"/>
        <end position="178"/>
    </location>
</feature>
<name>A0A0D8HD47_9ACTN</name>
<protein>
    <recommendedName>
        <fullName evidence="5">DUF5666 domain-containing protein</fullName>
    </recommendedName>
</protein>
<evidence type="ECO:0000313" key="3">
    <source>
        <dbReference type="EMBL" id="KJF15838.1"/>
    </source>
</evidence>
<gene>
    <name evidence="3" type="ORF">AXFE_33210</name>
</gene>
<comment type="caution">
    <text evidence="3">The sequence shown here is derived from an EMBL/GenBank/DDBJ whole genome shotgun (WGS) entry which is preliminary data.</text>
</comment>
<evidence type="ECO:0000256" key="1">
    <source>
        <dbReference type="SAM" id="MobiDB-lite"/>
    </source>
</evidence>
<organism evidence="3 4">
    <name type="scientific">Acidithrix ferrooxidans</name>
    <dbReference type="NCBI Taxonomy" id="1280514"/>
    <lineage>
        <taxon>Bacteria</taxon>
        <taxon>Bacillati</taxon>
        <taxon>Actinomycetota</taxon>
        <taxon>Acidimicrobiia</taxon>
        <taxon>Acidimicrobiales</taxon>
        <taxon>Acidimicrobiaceae</taxon>
        <taxon>Acidithrix</taxon>
    </lineage>
</organism>
<dbReference type="PROSITE" id="PS51257">
    <property type="entry name" value="PROKAR_LIPOPROTEIN"/>
    <property type="match status" value="1"/>
</dbReference>
<feature type="region of interest" description="Disordered" evidence="1">
    <location>
        <begin position="38"/>
        <end position="61"/>
    </location>
</feature>